<accession>A0A7J3QEJ1</accession>
<dbReference type="AlphaFoldDB" id="A0A7J3QEJ1"/>
<dbReference type="Pfam" id="PF06197">
    <property type="entry name" value="DUF998"/>
    <property type="match status" value="1"/>
</dbReference>
<evidence type="ECO:0000313" key="2">
    <source>
        <dbReference type="EMBL" id="HGV66895.1"/>
    </source>
</evidence>
<dbReference type="PANTHER" id="PTHR42241">
    <property type="entry name" value="HYPOTHETICAL MEMBRANE PROTEIN, CONSERVED, DUF998 FAMILY"/>
    <property type="match status" value="1"/>
</dbReference>
<dbReference type="PANTHER" id="PTHR42241:SF2">
    <property type="entry name" value="HYPOTHETICAL MEMBRANE PROTEIN, CONSERVED, DUF998 FAMILY"/>
    <property type="match status" value="1"/>
</dbReference>
<reference evidence="2" key="1">
    <citation type="journal article" date="2020" name="mSystems">
        <title>Genome- and Community-Level Interaction Insights into Carbon Utilization and Element Cycling Functions of Hydrothermarchaeota in Hydrothermal Sediment.</title>
        <authorList>
            <person name="Zhou Z."/>
            <person name="Liu Y."/>
            <person name="Xu W."/>
            <person name="Pan J."/>
            <person name="Luo Z.H."/>
            <person name="Li M."/>
        </authorList>
    </citation>
    <scope>NUCLEOTIDE SEQUENCE [LARGE SCALE GENOMIC DNA]</scope>
    <source>
        <strain evidence="2">SpSt-721</strain>
    </source>
</reference>
<comment type="caution">
    <text evidence="2">The sequence shown here is derived from an EMBL/GenBank/DDBJ whole genome shotgun (WGS) entry which is preliminary data.</text>
</comment>
<feature type="transmembrane region" description="Helical" evidence="1">
    <location>
        <begin position="80"/>
        <end position="98"/>
    </location>
</feature>
<feature type="transmembrane region" description="Helical" evidence="1">
    <location>
        <begin position="53"/>
        <end position="75"/>
    </location>
</feature>
<dbReference type="EMBL" id="DTET01000182">
    <property type="protein sequence ID" value="HGV66895.1"/>
    <property type="molecule type" value="Genomic_DNA"/>
</dbReference>
<gene>
    <name evidence="2" type="ORF">ENV02_03665</name>
</gene>
<dbReference type="InterPro" id="IPR009339">
    <property type="entry name" value="DUF998"/>
</dbReference>
<feature type="transmembrane region" description="Helical" evidence="1">
    <location>
        <begin position="7"/>
        <end position="33"/>
    </location>
</feature>
<evidence type="ECO:0000256" key="1">
    <source>
        <dbReference type="SAM" id="Phobius"/>
    </source>
</evidence>
<organism evidence="2">
    <name type="scientific">Ignisphaera aggregans</name>
    <dbReference type="NCBI Taxonomy" id="334771"/>
    <lineage>
        <taxon>Archaea</taxon>
        <taxon>Thermoproteota</taxon>
        <taxon>Thermoprotei</taxon>
        <taxon>Desulfurococcales</taxon>
        <taxon>Desulfurococcaceae</taxon>
        <taxon>Ignisphaera</taxon>
    </lineage>
</organism>
<feature type="transmembrane region" description="Helical" evidence="1">
    <location>
        <begin position="160"/>
        <end position="180"/>
    </location>
</feature>
<proteinExistence type="predicted"/>
<keyword evidence="1" id="KW-0472">Membrane</keyword>
<feature type="transmembrane region" description="Helical" evidence="1">
    <location>
        <begin position="104"/>
        <end position="127"/>
    </location>
</feature>
<feature type="transmembrane region" description="Helical" evidence="1">
    <location>
        <begin position="134"/>
        <end position="154"/>
    </location>
</feature>
<name>A0A7J3QEJ1_9CREN</name>
<sequence>MISTASLCRFIAIASLLIPLIFIGISIVLSNWFNIYRNALSDLGHATRSSAAPIFNFGLSIGGVLVVVMGIKYLFNVSKALGLTSILSGYSLILVSVFDEVYGGLHFWVSVLFFITLAILLTIYIAISRELLRRLTALVALISAIFSWIIHLVYRQPVGAAIPELISIAAIAPFYIDITFKKACKV</sequence>
<keyword evidence="1" id="KW-1133">Transmembrane helix</keyword>
<keyword evidence="1" id="KW-0812">Transmembrane</keyword>
<protein>
    <submittedName>
        <fullName evidence="2">DUF998 domain-containing protein</fullName>
    </submittedName>
</protein>